<evidence type="ECO:0000259" key="2">
    <source>
        <dbReference type="PROSITE" id="PS50110"/>
    </source>
</evidence>
<dbReference type="SMART" id="SM00448">
    <property type="entry name" value="REC"/>
    <property type="match status" value="1"/>
</dbReference>
<reference evidence="3 4" key="1">
    <citation type="journal article" date="2019" name="Nat. Microbiol.">
        <title>Mediterranean grassland soil C-N compound turnover is dependent on rainfall and depth, and is mediated by genomically divergent microorganisms.</title>
        <authorList>
            <person name="Diamond S."/>
            <person name="Andeer P.F."/>
            <person name="Li Z."/>
            <person name="Crits-Christoph A."/>
            <person name="Burstein D."/>
            <person name="Anantharaman K."/>
            <person name="Lane K.R."/>
            <person name="Thomas B.C."/>
            <person name="Pan C."/>
            <person name="Northen T.R."/>
            <person name="Banfield J.F."/>
        </authorList>
    </citation>
    <scope>NUCLEOTIDE SEQUENCE [LARGE SCALE GENOMIC DNA]</scope>
    <source>
        <strain evidence="3">WS_3</strain>
    </source>
</reference>
<keyword evidence="1" id="KW-0597">Phosphoprotein</keyword>
<dbReference type="SUPFAM" id="SSF52172">
    <property type="entry name" value="CheY-like"/>
    <property type="match status" value="1"/>
</dbReference>
<dbReference type="PANTHER" id="PTHR44520:SF1">
    <property type="entry name" value="TWO-COMPONENT SYSTEM REGULATORY PROTEIN"/>
    <property type="match status" value="1"/>
</dbReference>
<dbReference type="GO" id="GO:0000160">
    <property type="term" value="P:phosphorelay signal transduction system"/>
    <property type="evidence" value="ECO:0007669"/>
    <property type="project" value="InterPro"/>
</dbReference>
<sequence>MSELKRVLLAEDSAKDVELTLAALQDSHLVNEVVVARDGAEAWEYLSCTGAHANRPPVAPAVVLLDLKMPKLDGHEVLRRMRADPNLRTVPVVILTSSREERDIAQSYDFGVNAYVVKPVAFSEFISAVKNLGMFWAVLNEPPPASARKAA</sequence>
<dbReference type="EMBL" id="VBOT01000130">
    <property type="protein sequence ID" value="TMQ48959.1"/>
    <property type="molecule type" value="Genomic_DNA"/>
</dbReference>
<proteinExistence type="predicted"/>
<dbReference type="InterPro" id="IPR001789">
    <property type="entry name" value="Sig_transdc_resp-reg_receiver"/>
</dbReference>
<accession>A0A538SC74</accession>
<dbReference type="PROSITE" id="PS50110">
    <property type="entry name" value="RESPONSE_REGULATORY"/>
    <property type="match status" value="1"/>
</dbReference>
<comment type="caution">
    <text evidence="3">The sequence shown here is derived from an EMBL/GenBank/DDBJ whole genome shotgun (WGS) entry which is preliminary data.</text>
</comment>
<name>A0A538SC74_UNCEI</name>
<organism evidence="3 4">
    <name type="scientific">Eiseniibacteriota bacterium</name>
    <dbReference type="NCBI Taxonomy" id="2212470"/>
    <lineage>
        <taxon>Bacteria</taxon>
        <taxon>Candidatus Eiseniibacteriota</taxon>
    </lineage>
</organism>
<protein>
    <submittedName>
        <fullName evidence="3">Response regulator</fullName>
    </submittedName>
</protein>
<evidence type="ECO:0000313" key="4">
    <source>
        <dbReference type="Proteomes" id="UP000320184"/>
    </source>
</evidence>
<dbReference type="PANTHER" id="PTHR44520">
    <property type="entry name" value="RESPONSE REGULATOR RCP1-RELATED"/>
    <property type="match status" value="1"/>
</dbReference>
<dbReference type="CDD" id="cd17557">
    <property type="entry name" value="REC_Rcp-like"/>
    <property type="match status" value="1"/>
</dbReference>
<dbReference type="AlphaFoldDB" id="A0A538SC74"/>
<dbReference type="InterPro" id="IPR052893">
    <property type="entry name" value="TCS_response_regulator"/>
</dbReference>
<dbReference type="Proteomes" id="UP000320184">
    <property type="component" value="Unassembled WGS sequence"/>
</dbReference>
<dbReference type="Gene3D" id="3.40.50.2300">
    <property type="match status" value="1"/>
</dbReference>
<dbReference type="Pfam" id="PF00072">
    <property type="entry name" value="Response_reg"/>
    <property type="match status" value="1"/>
</dbReference>
<dbReference type="InterPro" id="IPR011006">
    <property type="entry name" value="CheY-like_superfamily"/>
</dbReference>
<evidence type="ECO:0000256" key="1">
    <source>
        <dbReference type="PROSITE-ProRule" id="PRU00169"/>
    </source>
</evidence>
<feature type="domain" description="Response regulatory" evidence="2">
    <location>
        <begin position="6"/>
        <end position="133"/>
    </location>
</feature>
<evidence type="ECO:0000313" key="3">
    <source>
        <dbReference type="EMBL" id="TMQ48959.1"/>
    </source>
</evidence>
<gene>
    <name evidence="3" type="ORF">E6K73_10765</name>
</gene>
<feature type="modified residue" description="4-aspartylphosphate" evidence="1">
    <location>
        <position position="66"/>
    </location>
</feature>